<name>A0A370G3I3_GLULI</name>
<dbReference type="Proteomes" id="UP000254958">
    <property type="component" value="Unassembled WGS sequence"/>
</dbReference>
<reference evidence="1 2" key="1">
    <citation type="submission" date="2018-07" db="EMBL/GenBank/DDBJ databases">
        <title>Genomic Encyclopedia of Type Strains, Phase IV (KMG-IV): sequencing the most valuable type-strain genomes for metagenomic binning, comparative biology and taxonomic classification.</title>
        <authorList>
            <person name="Goeker M."/>
        </authorList>
    </citation>
    <scope>NUCLEOTIDE SEQUENCE [LARGE SCALE GENOMIC DNA]</scope>
    <source>
        <strain evidence="1 2">DSM 5603</strain>
    </source>
</reference>
<evidence type="ECO:0000313" key="1">
    <source>
        <dbReference type="EMBL" id="RDI37389.1"/>
    </source>
</evidence>
<protein>
    <submittedName>
        <fullName evidence="1">Uncharacterized protein</fullName>
    </submittedName>
</protein>
<dbReference type="AlphaFoldDB" id="A0A370G3I3"/>
<organism evidence="1 2">
    <name type="scientific">Gluconacetobacter liquefaciens</name>
    <name type="common">Acetobacter liquefaciens</name>
    <dbReference type="NCBI Taxonomy" id="89584"/>
    <lineage>
        <taxon>Bacteria</taxon>
        <taxon>Pseudomonadati</taxon>
        <taxon>Pseudomonadota</taxon>
        <taxon>Alphaproteobacteria</taxon>
        <taxon>Acetobacterales</taxon>
        <taxon>Acetobacteraceae</taxon>
        <taxon>Gluconacetobacter</taxon>
    </lineage>
</organism>
<evidence type="ECO:0000313" key="2">
    <source>
        <dbReference type="Proteomes" id="UP000254958"/>
    </source>
</evidence>
<gene>
    <name evidence="1" type="ORF">C7453_106112</name>
</gene>
<dbReference type="EMBL" id="QQAW01000006">
    <property type="protein sequence ID" value="RDI37389.1"/>
    <property type="molecule type" value="Genomic_DNA"/>
</dbReference>
<sequence>MQDQVHSPTARHLTNDLNQFTLNLPQRDLSRFLNHAIAVTEITLGADYTLLQMTLALLNLIRSHILRLSLQLLLLVSPAGLLLLRIARQFITPPPQHALSLLRGTGKAHYVGHADHANHRYWRCDATRNIGRRRYRR</sequence>
<proteinExistence type="predicted"/>
<comment type="caution">
    <text evidence="1">The sequence shown here is derived from an EMBL/GenBank/DDBJ whole genome shotgun (WGS) entry which is preliminary data.</text>
</comment>
<keyword evidence="2" id="KW-1185">Reference proteome</keyword>
<accession>A0A370G3I3</accession>